<reference evidence="1" key="1">
    <citation type="submission" date="2020-11" db="EMBL/GenBank/DDBJ databases">
        <authorList>
            <consortium name="DOE Joint Genome Institute"/>
            <person name="Ahrendt S."/>
            <person name="Riley R."/>
            <person name="Andreopoulos W."/>
            <person name="Labutti K."/>
            <person name="Pangilinan J."/>
            <person name="Ruiz-Duenas F.J."/>
            <person name="Barrasa J.M."/>
            <person name="Sanchez-Garcia M."/>
            <person name="Camarero S."/>
            <person name="Miyauchi S."/>
            <person name="Serrano A."/>
            <person name="Linde D."/>
            <person name="Babiker R."/>
            <person name="Drula E."/>
            <person name="Ayuso-Fernandez I."/>
            <person name="Pacheco R."/>
            <person name="Padilla G."/>
            <person name="Ferreira P."/>
            <person name="Barriuso J."/>
            <person name="Kellner H."/>
            <person name="Castanera R."/>
            <person name="Alfaro M."/>
            <person name="Ramirez L."/>
            <person name="Pisabarro A.G."/>
            <person name="Kuo A."/>
            <person name="Tritt A."/>
            <person name="Lipzen A."/>
            <person name="He G."/>
            <person name="Yan M."/>
            <person name="Ng V."/>
            <person name="Cullen D."/>
            <person name="Martin F."/>
            <person name="Rosso M.-N."/>
            <person name="Henrissat B."/>
            <person name="Hibbett D."/>
            <person name="Martinez A.T."/>
            <person name="Grigoriev I.V."/>
        </authorList>
    </citation>
    <scope>NUCLEOTIDE SEQUENCE</scope>
    <source>
        <strain evidence="1">AH 40177</strain>
    </source>
</reference>
<protein>
    <submittedName>
        <fullName evidence="1">Uncharacterized protein</fullName>
    </submittedName>
</protein>
<evidence type="ECO:0000313" key="2">
    <source>
        <dbReference type="Proteomes" id="UP000772434"/>
    </source>
</evidence>
<proteinExistence type="predicted"/>
<comment type="caution">
    <text evidence="1">The sequence shown here is derived from an EMBL/GenBank/DDBJ whole genome shotgun (WGS) entry which is preliminary data.</text>
</comment>
<evidence type="ECO:0000313" key="1">
    <source>
        <dbReference type="EMBL" id="KAF9075297.1"/>
    </source>
</evidence>
<sequence>MLKRSKMAPLTIEVSPNYWITPRVVEAVSEGLKHLPRINEIHLGITNPAPFLKTLFLDIGRSDYYYHTRGEPYILPENFLGGEAPHLTHIDLTRCHLRWDSTLLCNLTFLKVHNSGPPAPTLDQFLSALAGMRCWRSWIWRIPFRQTQTREETKRKSSLPRLRKLHTTCSLSESAIFFEHVHVPSSASLHVVAKCSDLLEIGSDTLELINQVCQKLPVVRDTTARLSNGVPTIKTLLVQSHGIGSGIIVEAWNNIPSSNRSTQFLREPATLPYTLNSLAYAPSSVGWLRLEFTWQNHDVIRQLHNQVVVAICNPLPLTQLRNLHVRNGYHDNVSSPAFAKTFGTLPKVNSLTVEGNSAYEFVDALNQQTGLERASPAPSSSSSTSLGRLWRSRSPQTLLHPLMDCLMQRYELKSEIYKLILERCTHLTGDDVVELEEIVTDVEWDGLEDGYTDTEDEEMDEDEYDDDMDVFGGEAYYGYGGAYSSDEDMMFLGF</sequence>
<organism evidence="1 2">
    <name type="scientific">Rhodocollybia butyracea</name>
    <dbReference type="NCBI Taxonomy" id="206335"/>
    <lineage>
        <taxon>Eukaryota</taxon>
        <taxon>Fungi</taxon>
        <taxon>Dikarya</taxon>
        <taxon>Basidiomycota</taxon>
        <taxon>Agaricomycotina</taxon>
        <taxon>Agaricomycetes</taxon>
        <taxon>Agaricomycetidae</taxon>
        <taxon>Agaricales</taxon>
        <taxon>Marasmiineae</taxon>
        <taxon>Omphalotaceae</taxon>
        <taxon>Rhodocollybia</taxon>
    </lineage>
</organism>
<dbReference type="AlphaFoldDB" id="A0A9P5Q712"/>
<dbReference type="EMBL" id="JADNRY010000010">
    <property type="protein sequence ID" value="KAF9075297.1"/>
    <property type="molecule type" value="Genomic_DNA"/>
</dbReference>
<keyword evidence="2" id="KW-1185">Reference proteome</keyword>
<gene>
    <name evidence="1" type="ORF">BDP27DRAFT_1315844</name>
</gene>
<dbReference type="Proteomes" id="UP000772434">
    <property type="component" value="Unassembled WGS sequence"/>
</dbReference>
<accession>A0A9P5Q712</accession>
<dbReference type="OrthoDB" id="3172239at2759"/>
<name>A0A9P5Q712_9AGAR</name>